<dbReference type="Pfam" id="PF26314">
    <property type="entry name" value="MptA_B_family"/>
    <property type="match status" value="1"/>
</dbReference>
<dbReference type="EMBL" id="CP042425">
    <property type="protein sequence ID" value="QEL14462.1"/>
    <property type="molecule type" value="Genomic_DNA"/>
</dbReference>
<accession>A0A5C1A9H7</accession>
<sequence>MTSHSATRHLHLAGLAGVGLYAAAAVFFRVDAASGVREAFRWVLVLGLLAAFAVAYRAVRRLPESLRGRRIVAGYAVALAVTAAVVPAFQSNDLYIYVNIGWQQAGYGVNPYQTLLYEMPTGLTDPMFWQEWQFVPCTYGFLFALESWAALAISGPDHGLAVFVLKAVAVIGFLLLSGMIWLGGRSLGREYPTRHALLVAWNPLMLLHGVSNAHNDVLFALGVAVAVVAFLRGWWLVVFPALVAAALVKYLSVLAVPFVLLAAVRRFGWTRTAVSCLAGLLLAVACWWPYRDGFDASYFERTGKNLSATDKSLATIALWPVEVLKLRGGVEQILPSIVKAAGWFAFAVVVGAAFVRRVRDGNGGGEALARDCVLVLLAAILASSKYHSWYLLMLLPLAVWLPAASRLRQAALALGVANLLSFTFVYHSHLLNAVLILLLPLVHVWRRNPMAQSPRSDFRLQLPDSTRRRS</sequence>
<feature type="transmembrane region" description="Helical" evidence="1">
    <location>
        <begin position="241"/>
        <end position="264"/>
    </location>
</feature>
<evidence type="ECO:0000256" key="1">
    <source>
        <dbReference type="SAM" id="Phobius"/>
    </source>
</evidence>
<dbReference type="AlphaFoldDB" id="A0A5C1A9H7"/>
<feature type="transmembrane region" description="Helical" evidence="1">
    <location>
        <begin position="12"/>
        <end position="30"/>
    </location>
</feature>
<feature type="transmembrane region" description="Helical" evidence="1">
    <location>
        <begin position="217"/>
        <end position="235"/>
    </location>
</feature>
<dbReference type="KEGG" id="lrs:PX52LOC_01350"/>
<feature type="transmembrane region" description="Helical" evidence="1">
    <location>
        <begin position="71"/>
        <end position="89"/>
    </location>
</feature>
<organism evidence="2 3">
    <name type="scientific">Limnoglobus roseus</name>
    <dbReference type="NCBI Taxonomy" id="2598579"/>
    <lineage>
        <taxon>Bacteria</taxon>
        <taxon>Pseudomonadati</taxon>
        <taxon>Planctomycetota</taxon>
        <taxon>Planctomycetia</taxon>
        <taxon>Gemmatales</taxon>
        <taxon>Gemmataceae</taxon>
        <taxon>Limnoglobus</taxon>
    </lineage>
</organism>
<reference evidence="3" key="1">
    <citation type="submission" date="2019-08" db="EMBL/GenBank/DDBJ databases">
        <title>Limnoglobus roseus gen. nov., sp. nov., a novel freshwater planctomycete with a giant genome from the family Gemmataceae.</title>
        <authorList>
            <person name="Kulichevskaya I.S."/>
            <person name="Naumoff D.G."/>
            <person name="Miroshnikov K."/>
            <person name="Ivanova A."/>
            <person name="Philippov D.A."/>
            <person name="Hakobyan A."/>
            <person name="Rijpstra I.C."/>
            <person name="Sinninghe Damste J.S."/>
            <person name="Liesack W."/>
            <person name="Dedysh S.N."/>
        </authorList>
    </citation>
    <scope>NUCLEOTIDE SEQUENCE [LARGE SCALE GENOMIC DNA]</scope>
    <source>
        <strain evidence="3">PX52</strain>
    </source>
</reference>
<feature type="transmembrane region" description="Helical" evidence="1">
    <location>
        <begin position="160"/>
        <end position="182"/>
    </location>
</feature>
<dbReference type="Proteomes" id="UP000324974">
    <property type="component" value="Chromosome"/>
</dbReference>
<evidence type="ECO:0008006" key="4">
    <source>
        <dbReference type="Google" id="ProtNLM"/>
    </source>
</evidence>
<feature type="transmembrane region" description="Helical" evidence="1">
    <location>
        <begin position="271"/>
        <end position="290"/>
    </location>
</feature>
<feature type="transmembrane region" description="Helical" evidence="1">
    <location>
        <begin position="419"/>
        <end position="445"/>
    </location>
</feature>
<feature type="transmembrane region" description="Helical" evidence="1">
    <location>
        <begin position="194"/>
        <end position="210"/>
    </location>
</feature>
<keyword evidence="3" id="KW-1185">Reference proteome</keyword>
<gene>
    <name evidence="2" type="ORF">PX52LOC_01350</name>
</gene>
<keyword evidence="1" id="KW-0812">Transmembrane</keyword>
<feature type="transmembrane region" description="Helical" evidence="1">
    <location>
        <begin position="333"/>
        <end position="355"/>
    </location>
</feature>
<proteinExistence type="predicted"/>
<evidence type="ECO:0000313" key="2">
    <source>
        <dbReference type="EMBL" id="QEL14462.1"/>
    </source>
</evidence>
<feature type="transmembrane region" description="Helical" evidence="1">
    <location>
        <begin position="42"/>
        <end position="59"/>
    </location>
</feature>
<feature type="transmembrane region" description="Helical" evidence="1">
    <location>
        <begin position="132"/>
        <end position="153"/>
    </location>
</feature>
<feature type="transmembrane region" description="Helical" evidence="1">
    <location>
        <begin position="389"/>
        <end position="407"/>
    </location>
</feature>
<evidence type="ECO:0000313" key="3">
    <source>
        <dbReference type="Proteomes" id="UP000324974"/>
    </source>
</evidence>
<dbReference type="RefSeq" id="WP_149109354.1">
    <property type="nucleotide sequence ID" value="NZ_CP042425.1"/>
</dbReference>
<dbReference type="OrthoDB" id="138376at2"/>
<keyword evidence="1" id="KW-0472">Membrane</keyword>
<protein>
    <recommendedName>
        <fullName evidence="4">DUF2029 domain-containing protein</fullName>
    </recommendedName>
</protein>
<name>A0A5C1A9H7_9BACT</name>
<keyword evidence="1" id="KW-1133">Transmembrane helix</keyword>